<keyword evidence="1" id="KW-0732">Signal</keyword>
<evidence type="ECO:0000313" key="2">
    <source>
        <dbReference type="EMBL" id="KAK1690685.1"/>
    </source>
</evidence>
<name>A0AAJ0EY66_9PEZI</name>
<sequence length="111" mass="12059">MPEETLFLLSLATITRVADGMGWDGMGSLPYFSHVPVFDAPVSSTPLGRLVGEHVTVGADGASKATQPHNPTQGYVFFCDWQAWQASSYARSARLRAQRQQSIPGLCVPYT</sequence>
<protein>
    <submittedName>
        <fullName evidence="2">Uncharacterized protein</fullName>
    </submittedName>
</protein>
<dbReference type="EMBL" id="JAHMHR010000005">
    <property type="protein sequence ID" value="KAK1690685.1"/>
    <property type="molecule type" value="Genomic_DNA"/>
</dbReference>
<dbReference type="GeneID" id="85451169"/>
<dbReference type="AlphaFoldDB" id="A0AAJ0EY66"/>
<evidence type="ECO:0000313" key="3">
    <source>
        <dbReference type="Proteomes" id="UP001224890"/>
    </source>
</evidence>
<accession>A0AAJ0EY66</accession>
<feature type="signal peptide" evidence="1">
    <location>
        <begin position="1"/>
        <end position="20"/>
    </location>
</feature>
<feature type="chain" id="PRO_5042502457" evidence="1">
    <location>
        <begin position="21"/>
        <end position="111"/>
    </location>
</feature>
<dbReference type="RefSeq" id="XP_060434380.1">
    <property type="nucleotide sequence ID" value="XM_060566643.1"/>
</dbReference>
<keyword evidence="3" id="KW-1185">Reference proteome</keyword>
<comment type="caution">
    <text evidence="2">The sequence shown here is derived from an EMBL/GenBank/DDBJ whole genome shotgun (WGS) entry which is preliminary data.</text>
</comment>
<evidence type="ECO:0000256" key="1">
    <source>
        <dbReference type="SAM" id="SignalP"/>
    </source>
</evidence>
<gene>
    <name evidence="2" type="ORF">BDP55DRAFT_303200</name>
</gene>
<organism evidence="2 3">
    <name type="scientific">Colletotrichum godetiae</name>
    <dbReference type="NCBI Taxonomy" id="1209918"/>
    <lineage>
        <taxon>Eukaryota</taxon>
        <taxon>Fungi</taxon>
        <taxon>Dikarya</taxon>
        <taxon>Ascomycota</taxon>
        <taxon>Pezizomycotina</taxon>
        <taxon>Sordariomycetes</taxon>
        <taxon>Hypocreomycetidae</taxon>
        <taxon>Glomerellales</taxon>
        <taxon>Glomerellaceae</taxon>
        <taxon>Colletotrichum</taxon>
        <taxon>Colletotrichum acutatum species complex</taxon>
    </lineage>
</organism>
<proteinExistence type="predicted"/>
<reference evidence="2" key="1">
    <citation type="submission" date="2021-06" db="EMBL/GenBank/DDBJ databases">
        <title>Comparative genomics, transcriptomics and evolutionary studies reveal genomic signatures of adaptation to plant cell wall in hemibiotrophic fungi.</title>
        <authorList>
            <consortium name="DOE Joint Genome Institute"/>
            <person name="Baroncelli R."/>
            <person name="Diaz J.F."/>
            <person name="Benocci T."/>
            <person name="Peng M."/>
            <person name="Battaglia E."/>
            <person name="Haridas S."/>
            <person name="Andreopoulos W."/>
            <person name="Labutti K."/>
            <person name="Pangilinan J."/>
            <person name="Floch G.L."/>
            <person name="Makela M.R."/>
            <person name="Henrissat B."/>
            <person name="Grigoriev I.V."/>
            <person name="Crouch J.A."/>
            <person name="De Vries R.P."/>
            <person name="Sukno S.A."/>
            <person name="Thon M.R."/>
        </authorList>
    </citation>
    <scope>NUCLEOTIDE SEQUENCE</scope>
    <source>
        <strain evidence="2">CBS 193.32</strain>
    </source>
</reference>
<dbReference type="Proteomes" id="UP001224890">
    <property type="component" value="Unassembled WGS sequence"/>
</dbReference>